<reference evidence="3" key="1">
    <citation type="journal article" date="2023" name="Genome Biol. Evol.">
        <title>First Whole Genome Sequence and Flow Cytometry Genome Size Data for the Lichen-Forming Fungus Ramalina farinacea (Ascomycota).</title>
        <authorList>
            <person name="Llewellyn T."/>
            <person name="Mian S."/>
            <person name="Hill R."/>
            <person name="Leitch I.J."/>
            <person name="Gaya E."/>
        </authorList>
    </citation>
    <scope>NUCLEOTIDE SEQUENCE</scope>
    <source>
        <strain evidence="3">LIQ254RAFAR</strain>
    </source>
</reference>
<dbReference type="GO" id="GO:0006139">
    <property type="term" value="P:nucleobase-containing compound metabolic process"/>
    <property type="evidence" value="ECO:0007669"/>
    <property type="project" value="UniProtKB-ARBA"/>
</dbReference>
<dbReference type="SUPFAM" id="SSF53927">
    <property type="entry name" value="Cytidine deaminase-like"/>
    <property type="match status" value="1"/>
</dbReference>
<evidence type="ECO:0000259" key="2">
    <source>
        <dbReference type="Pfam" id="PF00383"/>
    </source>
</evidence>
<dbReference type="AlphaFoldDB" id="A0AA43TXD4"/>
<dbReference type="PANTHER" id="PTHR38646">
    <property type="entry name" value="YALI0F00814P"/>
    <property type="match status" value="1"/>
</dbReference>
<dbReference type="GO" id="GO:0003824">
    <property type="term" value="F:catalytic activity"/>
    <property type="evidence" value="ECO:0007669"/>
    <property type="project" value="InterPro"/>
</dbReference>
<keyword evidence="1" id="KW-1133">Transmembrane helix</keyword>
<sequence>MGEDVKFLSRDAGASSSEPDGNFEPAGVLVPLRTKAEVDAQCDFGDVLVIKARAKSTNAILRVIDNATEASDRRNLSHLRRVIRDEHVPKALVSTDAEKRRLKGSDGFAGLERSQDVFILLCRKSVLAYDLITDLLSELNPCDGLASDQMLQTISVPLSPPSSEQEAGLWSEEYWPTIYKRSNPHGPQHNEIEQAAKQIRAKVWSHMDLAGRIGQASADHGCGESFGAVVVDRSGPAAPIVVAAAGDARWTGQGTRDKSLNGGNAMAHAVMRVIGMIAKKRRACSADAQALESDKDNEEWFAEACLTSLERQVYSASSIAPGGYLCVDMELYVTHEPCVMCCMALLHSRFRKPNAADNYRLRLHRARSVILTNEELVEIRAAQRTFEGAYIRTALGQFSFSLVILKIFTSEFYSIGALFAVYGAAILLLSLFRRQQGNKQFFSELGEDGLNQRKFRTSGNVVVVLTALSMTAYACLLALTLRLGN</sequence>
<keyword evidence="1" id="KW-0812">Transmembrane</keyword>
<evidence type="ECO:0000313" key="4">
    <source>
        <dbReference type="Proteomes" id="UP001161017"/>
    </source>
</evidence>
<proteinExistence type="predicted"/>
<dbReference type="EMBL" id="JAPUFD010000006">
    <property type="protein sequence ID" value="MDI1487907.1"/>
    <property type="molecule type" value="Genomic_DNA"/>
</dbReference>
<feature type="transmembrane region" description="Helical" evidence="1">
    <location>
        <begin position="412"/>
        <end position="432"/>
    </location>
</feature>
<name>A0AA43TXD4_9LECA</name>
<dbReference type="PANTHER" id="PTHR38646:SF1">
    <property type="entry name" value="DUF202 DOMAIN-CONTAINING PROTEIN"/>
    <property type="match status" value="1"/>
</dbReference>
<keyword evidence="1" id="KW-0472">Membrane</keyword>
<comment type="caution">
    <text evidence="3">The sequence shown here is derived from an EMBL/GenBank/DDBJ whole genome shotgun (WGS) entry which is preliminary data.</text>
</comment>
<dbReference type="Pfam" id="PF00383">
    <property type="entry name" value="dCMP_cyt_deam_1"/>
    <property type="match status" value="1"/>
</dbReference>
<feature type="domain" description="CMP/dCMP-type deaminase" evidence="2">
    <location>
        <begin position="214"/>
        <end position="352"/>
    </location>
</feature>
<dbReference type="InterPro" id="IPR002125">
    <property type="entry name" value="CMP_dCMP_dom"/>
</dbReference>
<dbReference type="Gene3D" id="3.40.140.10">
    <property type="entry name" value="Cytidine Deaminase, domain 2"/>
    <property type="match status" value="1"/>
</dbReference>
<feature type="transmembrane region" description="Helical" evidence="1">
    <location>
        <begin position="461"/>
        <end position="481"/>
    </location>
</feature>
<accession>A0AA43TXD4</accession>
<evidence type="ECO:0000313" key="3">
    <source>
        <dbReference type="EMBL" id="MDI1487907.1"/>
    </source>
</evidence>
<protein>
    <recommendedName>
        <fullName evidence="2">CMP/dCMP-type deaminase domain-containing protein</fullName>
    </recommendedName>
</protein>
<gene>
    <name evidence="3" type="ORF">OHK93_007180</name>
</gene>
<keyword evidence="4" id="KW-1185">Reference proteome</keyword>
<organism evidence="3 4">
    <name type="scientific">Ramalina farinacea</name>
    <dbReference type="NCBI Taxonomy" id="258253"/>
    <lineage>
        <taxon>Eukaryota</taxon>
        <taxon>Fungi</taxon>
        <taxon>Dikarya</taxon>
        <taxon>Ascomycota</taxon>
        <taxon>Pezizomycotina</taxon>
        <taxon>Lecanoromycetes</taxon>
        <taxon>OSLEUM clade</taxon>
        <taxon>Lecanoromycetidae</taxon>
        <taxon>Lecanorales</taxon>
        <taxon>Lecanorineae</taxon>
        <taxon>Ramalinaceae</taxon>
        <taxon>Ramalina</taxon>
    </lineage>
</organism>
<evidence type="ECO:0000256" key="1">
    <source>
        <dbReference type="SAM" id="Phobius"/>
    </source>
</evidence>
<dbReference type="InterPro" id="IPR016193">
    <property type="entry name" value="Cytidine_deaminase-like"/>
</dbReference>
<dbReference type="Proteomes" id="UP001161017">
    <property type="component" value="Unassembled WGS sequence"/>
</dbReference>